<sequence>MGMENRRRLDGQDDQRGFSTM</sequence>
<dbReference type="AlphaFoldDB" id="A0A1R3GTF3"/>
<comment type="caution">
    <text evidence="2">The sequence shown here is derived from an EMBL/GenBank/DDBJ whole genome shotgun (WGS) entry which is preliminary data.</text>
</comment>
<accession>A0A1R3GTF3</accession>
<protein>
    <submittedName>
        <fullName evidence="2">Uncharacterized protein</fullName>
    </submittedName>
</protein>
<proteinExistence type="predicted"/>
<dbReference type="EMBL" id="AWWV01013512">
    <property type="protein sequence ID" value="OMO61301.1"/>
    <property type="molecule type" value="Genomic_DNA"/>
</dbReference>
<feature type="non-terminal residue" evidence="2">
    <location>
        <position position="21"/>
    </location>
</feature>
<evidence type="ECO:0000313" key="2">
    <source>
        <dbReference type="EMBL" id="OMO61301.1"/>
    </source>
</evidence>
<evidence type="ECO:0000313" key="3">
    <source>
        <dbReference type="Proteomes" id="UP000188268"/>
    </source>
</evidence>
<dbReference type="Proteomes" id="UP000188268">
    <property type="component" value="Unassembled WGS sequence"/>
</dbReference>
<keyword evidence="3" id="KW-1185">Reference proteome</keyword>
<name>A0A1R3GTF3_COCAP</name>
<feature type="region of interest" description="Disordered" evidence="1">
    <location>
        <begin position="1"/>
        <end position="21"/>
    </location>
</feature>
<organism evidence="2 3">
    <name type="scientific">Corchorus capsularis</name>
    <name type="common">Jute</name>
    <dbReference type="NCBI Taxonomy" id="210143"/>
    <lineage>
        <taxon>Eukaryota</taxon>
        <taxon>Viridiplantae</taxon>
        <taxon>Streptophyta</taxon>
        <taxon>Embryophyta</taxon>
        <taxon>Tracheophyta</taxon>
        <taxon>Spermatophyta</taxon>
        <taxon>Magnoliopsida</taxon>
        <taxon>eudicotyledons</taxon>
        <taxon>Gunneridae</taxon>
        <taxon>Pentapetalae</taxon>
        <taxon>rosids</taxon>
        <taxon>malvids</taxon>
        <taxon>Malvales</taxon>
        <taxon>Malvaceae</taxon>
        <taxon>Grewioideae</taxon>
        <taxon>Apeibeae</taxon>
        <taxon>Corchorus</taxon>
    </lineage>
</organism>
<reference evidence="2 3" key="1">
    <citation type="submission" date="2013-09" db="EMBL/GenBank/DDBJ databases">
        <title>Corchorus capsularis genome sequencing.</title>
        <authorList>
            <person name="Alam M."/>
            <person name="Haque M.S."/>
            <person name="Islam M.S."/>
            <person name="Emdad E.M."/>
            <person name="Islam M.M."/>
            <person name="Ahmed B."/>
            <person name="Halim A."/>
            <person name="Hossen Q.M.M."/>
            <person name="Hossain M.Z."/>
            <person name="Ahmed R."/>
            <person name="Khan M.M."/>
            <person name="Islam R."/>
            <person name="Rashid M.M."/>
            <person name="Khan S.A."/>
            <person name="Rahman M.S."/>
            <person name="Alam M."/>
        </authorList>
    </citation>
    <scope>NUCLEOTIDE SEQUENCE [LARGE SCALE GENOMIC DNA]</scope>
    <source>
        <strain evidence="3">cv. CVL-1</strain>
        <tissue evidence="2">Whole seedling</tissue>
    </source>
</reference>
<evidence type="ECO:0000256" key="1">
    <source>
        <dbReference type="SAM" id="MobiDB-lite"/>
    </source>
</evidence>
<dbReference type="Gramene" id="OMO61301">
    <property type="protein sequence ID" value="OMO61301"/>
    <property type="gene ID" value="CCACVL1_23613"/>
</dbReference>
<gene>
    <name evidence="2" type="ORF">CCACVL1_23613</name>
</gene>